<reference evidence="3" key="1">
    <citation type="submission" date="2022-08" db="EMBL/GenBank/DDBJ databases">
        <authorList>
            <consortium name="DOE Joint Genome Institute"/>
            <person name="Min B."/>
            <person name="Sierra-Patev S."/>
            <person name="Naranjo-Ortiz M."/>
            <person name="Looney B."/>
            <person name="Konkel Z."/>
            <person name="Slot J.C."/>
            <person name="Sakamoto Y."/>
            <person name="Steenwyk J.L."/>
            <person name="Rokas A."/>
            <person name="Carro J."/>
            <person name="Camarero S."/>
            <person name="Ferreira P."/>
            <person name="Molpeceres G."/>
            <person name="Ruiz-duenas F.J."/>
            <person name="Serrano A."/>
            <person name="Henrissat B."/>
            <person name="Drula E."/>
            <person name="Hughes K.W."/>
            <person name="Mata J.L."/>
            <person name="Ishikawa N.K."/>
            <person name="Vargas-Isla R."/>
            <person name="Ushijima S."/>
            <person name="Smith C.A."/>
            <person name="Ahrendt S."/>
            <person name="Andreopoulos W."/>
            <person name="He G."/>
            <person name="LaButti K."/>
            <person name="Lipzen A."/>
            <person name="Ng V."/>
            <person name="Riley R."/>
            <person name="Sandor L."/>
            <person name="Barry K."/>
            <person name="Martinez A.T."/>
            <person name="Xiao Y."/>
            <person name="Gibbons J.G."/>
            <person name="Terashima K."/>
            <person name="Hibbett D.S."/>
            <person name="Grigoriev I.V."/>
        </authorList>
    </citation>
    <scope>NUCLEOTIDE SEQUENCE</scope>
    <source>
        <strain evidence="3">ET3784</strain>
    </source>
</reference>
<dbReference type="EMBL" id="JANVFO010000055">
    <property type="protein sequence ID" value="KAJ3722755.1"/>
    <property type="molecule type" value="Genomic_DNA"/>
</dbReference>
<keyword evidence="4" id="KW-1185">Reference proteome</keyword>
<gene>
    <name evidence="3" type="ORF">DFJ43DRAFT_667721</name>
</gene>
<evidence type="ECO:0000256" key="2">
    <source>
        <dbReference type="SAM" id="Phobius"/>
    </source>
</evidence>
<evidence type="ECO:0000313" key="3">
    <source>
        <dbReference type="EMBL" id="KAJ3722755.1"/>
    </source>
</evidence>
<feature type="transmembrane region" description="Helical" evidence="2">
    <location>
        <begin position="58"/>
        <end position="76"/>
    </location>
</feature>
<dbReference type="AlphaFoldDB" id="A0AA38MY24"/>
<feature type="transmembrane region" description="Helical" evidence="2">
    <location>
        <begin position="32"/>
        <end position="52"/>
    </location>
</feature>
<keyword evidence="2" id="KW-0472">Membrane</keyword>
<protein>
    <submittedName>
        <fullName evidence="3">Uncharacterized protein</fullName>
    </submittedName>
</protein>
<evidence type="ECO:0000256" key="1">
    <source>
        <dbReference type="SAM" id="MobiDB-lite"/>
    </source>
</evidence>
<sequence>MKHSDSPCSMYSSFKTKPLLQILRWFWQRLTVYWFFNLVAFIMGVMAAIAGYKSNSMVVTASGVCAAFAAFISCIVQGQTKADARVLNERVEILTIRMYNLETFRHGNSRVPSARLPPRLEMSPEMQLDSFATFDSSSFSSTTDVHVLNTISRGRGAGFGDWRSGARQDTSRRSVSRGRRVGSWNRKSGPCDKRPGSQDGITSWDRRSVSCESRGGFQGRRTGSQDRRASRIKAHIAMSKLLFRKRERQSSLDGSRSSFRRQERGKMGIKYK</sequence>
<feature type="region of interest" description="Disordered" evidence="1">
    <location>
        <begin position="246"/>
        <end position="272"/>
    </location>
</feature>
<dbReference type="Proteomes" id="UP001176059">
    <property type="component" value="Unassembled WGS sequence"/>
</dbReference>
<name>A0AA38MY24_9AGAR</name>
<keyword evidence="2" id="KW-0812">Transmembrane</keyword>
<reference evidence="3" key="2">
    <citation type="journal article" date="2023" name="Proc. Natl. Acad. Sci. U.S.A.">
        <title>A global phylogenomic analysis of the shiitake genus Lentinula.</title>
        <authorList>
            <person name="Sierra-Patev S."/>
            <person name="Min B."/>
            <person name="Naranjo-Ortiz M."/>
            <person name="Looney B."/>
            <person name="Konkel Z."/>
            <person name="Slot J.C."/>
            <person name="Sakamoto Y."/>
            <person name="Steenwyk J.L."/>
            <person name="Rokas A."/>
            <person name="Carro J."/>
            <person name="Camarero S."/>
            <person name="Ferreira P."/>
            <person name="Molpeceres G."/>
            <person name="Ruiz-Duenas F.J."/>
            <person name="Serrano A."/>
            <person name="Henrissat B."/>
            <person name="Drula E."/>
            <person name="Hughes K.W."/>
            <person name="Mata J.L."/>
            <person name="Ishikawa N.K."/>
            <person name="Vargas-Isla R."/>
            <person name="Ushijima S."/>
            <person name="Smith C.A."/>
            <person name="Donoghue J."/>
            <person name="Ahrendt S."/>
            <person name="Andreopoulos W."/>
            <person name="He G."/>
            <person name="LaButti K."/>
            <person name="Lipzen A."/>
            <person name="Ng V."/>
            <person name="Riley R."/>
            <person name="Sandor L."/>
            <person name="Barry K."/>
            <person name="Martinez A.T."/>
            <person name="Xiao Y."/>
            <person name="Gibbons J.G."/>
            <person name="Terashima K."/>
            <person name="Grigoriev I.V."/>
            <person name="Hibbett D."/>
        </authorList>
    </citation>
    <scope>NUCLEOTIDE SEQUENCE</scope>
    <source>
        <strain evidence="3">ET3784</strain>
    </source>
</reference>
<accession>A0AA38MY24</accession>
<proteinExistence type="predicted"/>
<comment type="caution">
    <text evidence="3">The sequence shown here is derived from an EMBL/GenBank/DDBJ whole genome shotgun (WGS) entry which is preliminary data.</text>
</comment>
<organism evidence="3 4">
    <name type="scientific">Lentinula guzmanii</name>
    <dbReference type="NCBI Taxonomy" id="2804957"/>
    <lineage>
        <taxon>Eukaryota</taxon>
        <taxon>Fungi</taxon>
        <taxon>Dikarya</taxon>
        <taxon>Basidiomycota</taxon>
        <taxon>Agaricomycotina</taxon>
        <taxon>Agaricomycetes</taxon>
        <taxon>Agaricomycetidae</taxon>
        <taxon>Agaricales</taxon>
        <taxon>Marasmiineae</taxon>
        <taxon>Omphalotaceae</taxon>
        <taxon>Lentinula</taxon>
    </lineage>
</organism>
<feature type="region of interest" description="Disordered" evidence="1">
    <location>
        <begin position="159"/>
        <end position="229"/>
    </location>
</feature>
<keyword evidence="2" id="KW-1133">Transmembrane helix</keyword>
<evidence type="ECO:0000313" key="4">
    <source>
        <dbReference type="Proteomes" id="UP001176059"/>
    </source>
</evidence>